<evidence type="ECO:0000313" key="3">
    <source>
        <dbReference type="Proteomes" id="UP001356704"/>
    </source>
</evidence>
<comment type="caution">
    <text evidence="2">The sequence shown here is derived from an EMBL/GenBank/DDBJ whole genome shotgun (WGS) entry which is preliminary data.</text>
</comment>
<evidence type="ECO:0000313" key="2">
    <source>
        <dbReference type="EMBL" id="MEF3080000.1"/>
    </source>
</evidence>
<dbReference type="InterPro" id="IPR027395">
    <property type="entry name" value="WH_DNA-bd_dom"/>
</dbReference>
<gene>
    <name evidence="2" type="ORF">V1468_13375</name>
</gene>
<dbReference type="PANTHER" id="PTHR37318:SF1">
    <property type="entry name" value="BSL7504 PROTEIN"/>
    <property type="match status" value="1"/>
</dbReference>
<evidence type="ECO:0000259" key="1">
    <source>
        <dbReference type="Pfam" id="PF13601"/>
    </source>
</evidence>
<dbReference type="RefSeq" id="WP_331810728.1">
    <property type="nucleotide sequence ID" value="NZ_JAZHOU010000005.1"/>
</dbReference>
<dbReference type="Gene3D" id="1.10.10.10">
    <property type="entry name" value="Winged helix-like DNA-binding domain superfamily/Winged helix DNA-binding domain"/>
    <property type="match status" value="1"/>
</dbReference>
<dbReference type="InterPro" id="IPR036390">
    <property type="entry name" value="WH_DNA-bd_sf"/>
</dbReference>
<reference evidence="2 3" key="1">
    <citation type="submission" date="2024-02" db="EMBL/GenBank/DDBJ databases">
        <title>Winogradskyella poriferorum JCM 12885.</title>
        <authorList>
            <person name="Zhang D.-F."/>
            <person name="Fu Z.-Y."/>
        </authorList>
    </citation>
    <scope>NUCLEOTIDE SEQUENCE [LARGE SCALE GENOMIC DNA]</scope>
    <source>
        <strain evidence="2 3">JCM 12885</strain>
    </source>
</reference>
<feature type="domain" description="Winged helix DNA-binding" evidence="1">
    <location>
        <begin position="15"/>
        <end position="94"/>
    </location>
</feature>
<dbReference type="SUPFAM" id="SSF46785">
    <property type="entry name" value="Winged helix' DNA-binding domain"/>
    <property type="match status" value="1"/>
</dbReference>
<sequence>MSIINNINKLFDHRIRLGIMSVLMVNEHADFKTLKELLGATDGNLASHTKALENAEYILVEKQFIGRKPNTRYSATKLGKAEFKKHIEALEKLISKT</sequence>
<dbReference type="Pfam" id="PF13601">
    <property type="entry name" value="HTH_34"/>
    <property type="match status" value="1"/>
</dbReference>
<name>A0ABU7W8N2_9FLAO</name>
<dbReference type="PANTHER" id="PTHR37318">
    <property type="entry name" value="BSL7504 PROTEIN"/>
    <property type="match status" value="1"/>
</dbReference>
<dbReference type="Proteomes" id="UP001356704">
    <property type="component" value="Unassembled WGS sequence"/>
</dbReference>
<keyword evidence="3" id="KW-1185">Reference proteome</keyword>
<accession>A0ABU7W8N2</accession>
<dbReference type="InterPro" id="IPR036388">
    <property type="entry name" value="WH-like_DNA-bd_sf"/>
</dbReference>
<proteinExistence type="predicted"/>
<dbReference type="EMBL" id="JAZHOU010000005">
    <property type="protein sequence ID" value="MEF3080000.1"/>
    <property type="molecule type" value="Genomic_DNA"/>
</dbReference>
<protein>
    <submittedName>
        <fullName evidence="2">Transcriptional regulator</fullName>
    </submittedName>
</protein>
<organism evidence="2 3">
    <name type="scientific">Winogradskyella poriferorum</name>
    <dbReference type="NCBI Taxonomy" id="307627"/>
    <lineage>
        <taxon>Bacteria</taxon>
        <taxon>Pseudomonadati</taxon>
        <taxon>Bacteroidota</taxon>
        <taxon>Flavobacteriia</taxon>
        <taxon>Flavobacteriales</taxon>
        <taxon>Flavobacteriaceae</taxon>
        <taxon>Winogradskyella</taxon>
    </lineage>
</organism>